<dbReference type="Proteomes" id="UP000179920">
    <property type="component" value="Chromosome II"/>
</dbReference>
<accession>A0A1K0GX22</accession>
<feature type="compositionally biased region" description="Basic and acidic residues" evidence="1">
    <location>
        <begin position="43"/>
        <end position="56"/>
    </location>
</feature>
<dbReference type="AlphaFoldDB" id="A0A1K0GX22"/>
<proteinExistence type="predicted"/>
<feature type="compositionally biased region" description="Basic and acidic residues" evidence="1">
    <location>
        <begin position="22"/>
        <end position="31"/>
    </location>
</feature>
<evidence type="ECO:0000256" key="1">
    <source>
        <dbReference type="SAM" id="MobiDB-lite"/>
    </source>
</evidence>
<reference evidence="3" key="1">
    <citation type="submission" date="2016-04" db="EMBL/GenBank/DDBJ databases">
        <authorList>
            <person name="Guldener U."/>
            <person name="Guldener U."/>
        </authorList>
    </citation>
    <scope>NUCLEOTIDE SEQUENCE [LARGE SCALE GENOMIC DNA]</scope>
    <source>
        <strain evidence="3">UB2112</strain>
    </source>
</reference>
<evidence type="ECO:0000313" key="3">
    <source>
        <dbReference type="Proteomes" id="UP000179920"/>
    </source>
</evidence>
<evidence type="ECO:0000313" key="2">
    <source>
        <dbReference type="EMBL" id="SAM67395.1"/>
    </source>
</evidence>
<name>A0A1K0GX22_9BASI</name>
<sequence>MANKVWLQRSECDVTLKEKMIVTERNDEAKTGAEAPQKGTKQRRSDINFEDRRDMTVRQFRIATEASAPHHGGHHKQKQSRGKGKGKTRKAKPKLPRSLSLTDTVSHFLTQSSEADRRILPTEVMRTHTYTLCLKVSLMCGADLEADVDLRQRKILSERSICC</sequence>
<gene>
    <name evidence="2" type="ORF">UBRO_03965</name>
</gene>
<organism evidence="2 3">
    <name type="scientific">Ustilago bromivora</name>
    <dbReference type="NCBI Taxonomy" id="307758"/>
    <lineage>
        <taxon>Eukaryota</taxon>
        <taxon>Fungi</taxon>
        <taxon>Dikarya</taxon>
        <taxon>Basidiomycota</taxon>
        <taxon>Ustilaginomycotina</taxon>
        <taxon>Ustilaginomycetes</taxon>
        <taxon>Ustilaginales</taxon>
        <taxon>Ustilaginaceae</taxon>
        <taxon>Ustilago</taxon>
    </lineage>
</organism>
<protein>
    <submittedName>
        <fullName evidence="2">Uncharacterized protein</fullName>
    </submittedName>
</protein>
<feature type="compositionally biased region" description="Basic residues" evidence="1">
    <location>
        <begin position="71"/>
        <end position="95"/>
    </location>
</feature>
<feature type="region of interest" description="Disordered" evidence="1">
    <location>
        <begin position="22"/>
        <end position="98"/>
    </location>
</feature>
<dbReference type="EMBL" id="LT558118">
    <property type="protein sequence ID" value="SAM67395.1"/>
    <property type="molecule type" value="Genomic_DNA"/>
</dbReference>